<keyword evidence="1" id="KW-0175">Coiled coil</keyword>
<feature type="compositionally biased region" description="Basic residues" evidence="2">
    <location>
        <begin position="219"/>
        <end position="228"/>
    </location>
</feature>
<organism evidence="3 4">
    <name type="scientific">Tanacetum coccineum</name>
    <dbReference type="NCBI Taxonomy" id="301880"/>
    <lineage>
        <taxon>Eukaryota</taxon>
        <taxon>Viridiplantae</taxon>
        <taxon>Streptophyta</taxon>
        <taxon>Embryophyta</taxon>
        <taxon>Tracheophyta</taxon>
        <taxon>Spermatophyta</taxon>
        <taxon>Magnoliopsida</taxon>
        <taxon>eudicotyledons</taxon>
        <taxon>Gunneridae</taxon>
        <taxon>Pentapetalae</taxon>
        <taxon>asterids</taxon>
        <taxon>campanulids</taxon>
        <taxon>Asterales</taxon>
        <taxon>Asteraceae</taxon>
        <taxon>Asteroideae</taxon>
        <taxon>Anthemideae</taxon>
        <taxon>Anthemidinae</taxon>
        <taxon>Tanacetum</taxon>
    </lineage>
</organism>
<feature type="compositionally biased region" description="Basic residues" evidence="2">
    <location>
        <begin position="245"/>
        <end position="254"/>
    </location>
</feature>
<gene>
    <name evidence="3" type="ORF">Tco_0978859</name>
</gene>
<keyword evidence="4" id="KW-1185">Reference proteome</keyword>
<feature type="region of interest" description="Disordered" evidence="2">
    <location>
        <begin position="216"/>
        <end position="280"/>
    </location>
</feature>
<sequence>MSPETLKIWLKKRNSNGVIDDSAKSDKSFVDIYNNCLELKAELLQAKDTTITNLKKQIHSLNAKCNQATIKKDIDEYETINIELEHNVAKLLRENEQLHIEREHLKKTYKELYDSIKKTRVQTKDQCDSLIAQLNQKSVENANLNAQIQEKTIKHSGEHADILKEIVENARALSPLDSNLDSACKYVQRLQEVLVYVKDTCPCLTKPSEKLVADTPFNKNKKTRKGLKRQKEAKTIKSRQEMGKRQRVKSKTKNPARDHSRINPTQSKIEIKKVKESNYK</sequence>
<feature type="compositionally biased region" description="Basic and acidic residues" evidence="2">
    <location>
        <begin position="229"/>
        <end position="244"/>
    </location>
</feature>
<reference evidence="3" key="1">
    <citation type="journal article" date="2022" name="Int. J. Mol. Sci.">
        <title>Draft Genome of Tanacetum Coccineum: Genomic Comparison of Closely Related Tanacetum-Family Plants.</title>
        <authorList>
            <person name="Yamashiro T."/>
            <person name="Shiraishi A."/>
            <person name="Nakayama K."/>
            <person name="Satake H."/>
        </authorList>
    </citation>
    <scope>NUCLEOTIDE SEQUENCE</scope>
</reference>
<evidence type="ECO:0000256" key="1">
    <source>
        <dbReference type="SAM" id="Coils"/>
    </source>
</evidence>
<feature type="compositionally biased region" description="Basic and acidic residues" evidence="2">
    <location>
        <begin position="269"/>
        <end position="280"/>
    </location>
</feature>
<feature type="coiled-coil region" evidence="1">
    <location>
        <begin position="44"/>
        <end position="154"/>
    </location>
</feature>
<accession>A0ABQ5EPL0</accession>
<proteinExistence type="predicted"/>
<dbReference type="EMBL" id="BQNB010016520">
    <property type="protein sequence ID" value="GJT52702.1"/>
    <property type="molecule type" value="Genomic_DNA"/>
</dbReference>
<evidence type="ECO:0000313" key="4">
    <source>
        <dbReference type="Proteomes" id="UP001151760"/>
    </source>
</evidence>
<evidence type="ECO:0000256" key="2">
    <source>
        <dbReference type="SAM" id="MobiDB-lite"/>
    </source>
</evidence>
<evidence type="ECO:0000313" key="3">
    <source>
        <dbReference type="EMBL" id="GJT52702.1"/>
    </source>
</evidence>
<reference evidence="3" key="2">
    <citation type="submission" date="2022-01" db="EMBL/GenBank/DDBJ databases">
        <authorList>
            <person name="Yamashiro T."/>
            <person name="Shiraishi A."/>
            <person name="Satake H."/>
            <person name="Nakayama K."/>
        </authorList>
    </citation>
    <scope>NUCLEOTIDE SEQUENCE</scope>
</reference>
<protein>
    <submittedName>
        <fullName evidence="3">Uncharacterized protein</fullName>
    </submittedName>
</protein>
<dbReference type="Proteomes" id="UP001151760">
    <property type="component" value="Unassembled WGS sequence"/>
</dbReference>
<name>A0ABQ5EPL0_9ASTR</name>
<comment type="caution">
    <text evidence="3">The sequence shown here is derived from an EMBL/GenBank/DDBJ whole genome shotgun (WGS) entry which is preliminary data.</text>
</comment>